<reference evidence="2" key="2">
    <citation type="submission" date="2023-11" db="UniProtKB">
        <authorList>
            <consortium name="WormBaseParasite"/>
        </authorList>
    </citation>
    <scope>IDENTIFICATION</scope>
</reference>
<accession>A0AA85J8B8</accession>
<name>A0AA85J8B8_TRIRE</name>
<evidence type="ECO:0000313" key="2">
    <source>
        <dbReference type="WBParaSite" id="TREG1_137360.1"/>
    </source>
</evidence>
<keyword evidence="1" id="KW-1185">Reference proteome</keyword>
<dbReference type="AlphaFoldDB" id="A0AA85J8B8"/>
<proteinExistence type="predicted"/>
<dbReference type="Proteomes" id="UP000050795">
    <property type="component" value="Unassembled WGS sequence"/>
</dbReference>
<dbReference type="WBParaSite" id="TREG1_137360.1">
    <property type="protein sequence ID" value="TREG1_137360.1"/>
    <property type="gene ID" value="TREG1_137360"/>
</dbReference>
<reference evidence="1" key="1">
    <citation type="submission" date="2022-06" db="EMBL/GenBank/DDBJ databases">
        <authorList>
            <person name="Berger JAMES D."/>
            <person name="Berger JAMES D."/>
        </authorList>
    </citation>
    <scope>NUCLEOTIDE SEQUENCE [LARGE SCALE GENOMIC DNA]</scope>
</reference>
<sequence length="72" mass="8598">LGVKRYFWIVIRHQRLFCLFDFLMHINSLVRRIQFTLESENEQGELAMLDCKIKRTKEELPNSLSRGVKTSN</sequence>
<organism evidence="1 2">
    <name type="scientific">Trichobilharzia regenti</name>
    <name type="common">Nasal bird schistosome</name>
    <dbReference type="NCBI Taxonomy" id="157069"/>
    <lineage>
        <taxon>Eukaryota</taxon>
        <taxon>Metazoa</taxon>
        <taxon>Spiralia</taxon>
        <taxon>Lophotrochozoa</taxon>
        <taxon>Platyhelminthes</taxon>
        <taxon>Trematoda</taxon>
        <taxon>Digenea</taxon>
        <taxon>Strigeidida</taxon>
        <taxon>Schistosomatoidea</taxon>
        <taxon>Schistosomatidae</taxon>
        <taxon>Trichobilharzia</taxon>
    </lineage>
</organism>
<evidence type="ECO:0000313" key="1">
    <source>
        <dbReference type="Proteomes" id="UP000050795"/>
    </source>
</evidence>
<protein>
    <submittedName>
        <fullName evidence="2">Uncharacterized protein</fullName>
    </submittedName>
</protein>